<evidence type="ECO:0000313" key="1">
    <source>
        <dbReference type="EMBL" id="MPN39921.1"/>
    </source>
</evidence>
<reference evidence="1" key="1">
    <citation type="submission" date="2019-08" db="EMBL/GenBank/DDBJ databases">
        <authorList>
            <person name="Kucharzyk K."/>
            <person name="Murdoch R.W."/>
            <person name="Higgins S."/>
            <person name="Loffler F."/>
        </authorList>
    </citation>
    <scope>NUCLEOTIDE SEQUENCE</scope>
</reference>
<accession>A0A645HLL8</accession>
<gene>
    <name evidence="1" type="ORF">SDC9_187455</name>
</gene>
<dbReference type="EMBL" id="VSSQ01096021">
    <property type="protein sequence ID" value="MPN39921.1"/>
    <property type="molecule type" value="Genomic_DNA"/>
</dbReference>
<dbReference type="AlphaFoldDB" id="A0A645HLL8"/>
<organism evidence="1">
    <name type="scientific">bioreactor metagenome</name>
    <dbReference type="NCBI Taxonomy" id="1076179"/>
    <lineage>
        <taxon>unclassified sequences</taxon>
        <taxon>metagenomes</taxon>
        <taxon>ecological metagenomes</taxon>
    </lineage>
</organism>
<protein>
    <submittedName>
        <fullName evidence="1">Uncharacterized protein</fullName>
    </submittedName>
</protein>
<comment type="caution">
    <text evidence="1">The sequence shown here is derived from an EMBL/GenBank/DDBJ whole genome shotgun (WGS) entry which is preliminary data.</text>
</comment>
<sequence length="82" mass="9859">MFVFEHCFAIDHHFVTFDTYYLTSIFINKVFHPAFQHPGSKFLSDSFFQTGFVYLDFFRQIENLQNIFITFKSDSTQQRGNR</sequence>
<name>A0A645HLL8_9ZZZZ</name>
<proteinExistence type="predicted"/>